<feature type="region of interest" description="Disordered" evidence="1">
    <location>
        <begin position="106"/>
        <end position="145"/>
    </location>
</feature>
<comment type="caution">
    <text evidence="3">The sequence shown here is derived from an EMBL/GenBank/DDBJ whole genome shotgun (WGS) entry which is preliminary data.</text>
</comment>
<name>A0A8J6DYM4_9EUKA</name>
<evidence type="ECO:0000313" key="3">
    <source>
        <dbReference type="EMBL" id="KAG9392469.1"/>
    </source>
</evidence>
<feature type="domain" description="Vps52 C-terminal" evidence="2">
    <location>
        <begin position="339"/>
        <end position="510"/>
    </location>
</feature>
<dbReference type="PANTHER" id="PTHR14190">
    <property type="entry name" value="SUPPRESSOR OF ACTIN MUTATIONS 2/VACUOLAR PROTEIN SORTING 52"/>
    <property type="match status" value="1"/>
</dbReference>
<proteinExistence type="predicted"/>
<dbReference type="GO" id="GO:0006896">
    <property type="term" value="P:Golgi to vacuole transport"/>
    <property type="evidence" value="ECO:0007669"/>
    <property type="project" value="TreeGrafter"/>
</dbReference>
<dbReference type="PANTHER" id="PTHR14190:SF7">
    <property type="entry name" value="VACUOLAR PROTEIN SORTING-ASSOCIATED PROTEIN 52 HOMOLOG"/>
    <property type="match status" value="1"/>
</dbReference>
<dbReference type="GO" id="GO:0019905">
    <property type="term" value="F:syntaxin binding"/>
    <property type="evidence" value="ECO:0007669"/>
    <property type="project" value="TreeGrafter"/>
</dbReference>
<dbReference type="Pfam" id="PF20655">
    <property type="entry name" value="Vps52_C"/>
    <property type="match status" value="1"/>
</dbReference>
<dbReference type="Proteomes" id="UP000717585">
    <property type="component" value="Unassembled WGS sequence"/>
</dbReference>
<dbReference type="GO" id="GO:0005829">
    <property type="term" value="C:cytosol"/>
    <property type="evidence" value="ECO:0007669"/>
    <property type="project" value="GOC"/>
</dbReference>
<gene>
    <name evidence="3" type="ORF">J8273_5461</name>
</gene>
<feature type="compositionally biased region" description="Polar residues" evidence="1">
    <location>
        <begin position="124"/>
        <end position="141"/>
    </location>
</feature>
<sequence>MLFPVPLEPSTMTRDGAAGRGSSKHARGGGSWIGLDMADIHRIALVPRNGMGGQYWRRGKSDDVSLALLVGHYCARSRKPVETIVTPPLTGSMSLLPLISSNSSAKSSQSFDQSSHSYEESPSLVRQASTVSMRSSDTASTGAEFPGHSLRRRVAEDPIDTAYMGTIDLLIVRLEYSRAKCPARIDTKAIVGLNSIKRTAELRIRATLENLVTQMRRGDETAKARLLELRPLEGFLEAYCQDDAVRHHYATLTGHHISAAVKRAFAKGTPAPASTPAPATLGTPAPCTPDDFSLGPAARYVRLFGAPEALCSSVGAVPPSFALGWVVVLHRWAALVRAEAPFVANFFLDSADSVFSEMLPAAARVLQGRLSRWVHGSTDAAAVLAVYAGVHAVRALLAASDVGGADRVLQAMAQSCWDRFEVLLGRHISSLAQQSPNSDRERIIAVAAQYAALQRTQLTCQLVCRSAALSAAVAMLRDAACVFLTSCGKAFTDPADRAGALSAAHEAVVAEVDDITPIEDVAQLVAYHLALRDQQLVL</sequence>
<keyword evidence="4" id="KW-1185">Reference proteome</keyword>
<organism evidence="3 4">
    <name type="scientific">Carpediemonas membranifera</name>
    <dbReference type="NCBI Taxonomy" id="201153"/>
    <lineage>
        <taxon>Eukaryota</taxon>
        <taxon>Metamonada</taxon>
        <taxon>Carpediemonas-like organisms</taxon>
        <taxon>Carpediemonas</taxon>
    </lineage>
</organism>
<reference evidence="3" key="1">
    <citation type="submission" date="2021-05" db="EMBL/GenBank/DDBJ databases">
        <title>A free-living protist that lacks canonical eukaryotic 1 DNA replication and segregation systems.</title>
        <authorList>
            <person name="Salas-Leiva D.E."/>
            <person name="Tromer E.C."/>
            <person name="Curtis B.A."/>
            <person name="Jerlstrom-Hultqvist J."/>
            <person name="Kolisko M."/>
            <person name="Yi Z."/>
            <person name="Salas-Leiva J.S."/>
            <person name="Gallot-Lavallee L."/>
            <person name="Kops G.J.P.L."/>
            <person name="Archibald J.M."/>
            <person name="Simpson A.G.B."/>
            <person name="Roger A.J."/>
        </authorList>
    </citation>
    <scope>NUCLEOTIDE SEQUENCE</scope>
    <source>
        <strain evidence="3">BICM</strain>
    </source>
</reference>
<dbReference type="AlphaFoldDB" id="A0A8J6DYM4"/>
<dbReference type="EMBL" id="JAHDYR010000038">
    <property type="protein sequence ID" value="KAG9392469.1"/>
    <property type="molecule type" value="Genomic_DNA"/>
</dbReference>
<dbReference type="InterPro" id="IPR007258">
    <property type="entry name" value="Vps52"/>
</dbReference>
<evidence type="ECO:0000313" key="4">
    <source>
        <dbReference type="Proteomes" id="UP000717585"/>
    </source>
</evidence>
<accession>A0A8J6DYM4</accession>
<evidence type="ECO:0000256" key="1">
    <source>
        <dbReference type="SAM" id="MobiDB-lite"/>
    </source>
</evidence>
<dbReference type="GO" id="GO:0032456">
    <property type="term" value="P:endocytic recycling"/>
    <property type="evidence" value="ECO:0007669"/>
    <property type="project" value="TreeGrafter"/>
</dbReference>
<evidence type="ECO:0000259" key="2">
    <source>
        <dbReference type="Pfam" id="PF20655"/>
    </source>
</evidence>
<dbReference type="GO" id="GO:0042147">
    <property type="term" value="P:retrograde transport, endosome to Golgi"/>
    <property type="evidence" value="ECO:0007669"/>
    <property type="project" value="TreeGrafter"/>
</dbReference>
<dbReference type="InterPro" id="IPR048361">
    <property type="entry name" value="Vps52_C"/>
</dbReference>
<dbReference type="GO" id="GO:0000938">
    <property type="term" value="C:GARP complex"/>
    <property type="evidence" value="ECO:0007669"/>
    <property type="project" value="TreeGrafter"/>
</dbReference>
<protein>
    <recommendedName>
        <fullName evidence="2">Vps52 C-terminal domain-containing protein</fullName>
    </recommendedName>
</protein>
<feature type="region of interest" description="Disordered" evidence="1">
    <location>
        <begin position="1"/>
        <end position="27"/>
    </location>
</feature>
<feature type="compositionally biased region" description="Low complexity" evidence="1">
    <location>
        <begin position="106"/>
        <end position="116"/>
    </location>
</feature>